<evidence type="ECO:0000256" key="3">
    <source>
        <dbReference type="ARBA" id="ARBA00022475"/>
    </source>
</evidence>
<evidence type="ECO:0000256" key="9">
    <source>
        <dbReference type="SAM" id="Phobius"/>
    </source>
</evidence>
<evidence type="ECO:0000256" key="7">
    <source>
        <dbReference type="ARBA" id="ARBA00023136"/>
    </source>
</evidence>
<evidence type="ECO:0000256" key="5">
    <source>
        <dbReference type="ARBA" id="ARBA00022856"/>
    </source>
</evidence>
<dbReference type="InterPro" id="IPR005279">
    <property type="entry name" value="Dipep/tripep_permease"/>
</dbReference>
<dbReference type="InterPro" id="IPR020846">
    <property type="entry name" value="MFS_dom"/>
</dbReference>
<feature type="transmembrane region" description="Helical" evidence="9">
    <location>
        <begin position="468"/>
        <end position="487"/>
    </location>
</feature>
<evidence type="ECO:0000256" key="2">
    <source>
        <dbReference type="ARBA" id="ARBA00022448"/>
    </source>
</evidence>
<keyword evidence="2 8" id="KW-0813">Transport</keyword>
<protein>
    <submittedName>
        <fullName evidence="11">Peptide MFS transporter</fullName>
    </submittedName>
</protein>
<dbReference type="Proteomes" id="UP001596106">
    <property type="component" value="Unassembled WGS sequence"/>
</dbReference>
<feature type="transmembrane region" description="Helical" evidence="9">
    <location>
        <begin position="154"/>
        <end position="173"/>
    </location>
</feature>
<organism evidence="11 12">
    <name type="scientific">Larkinella bovis</name>
    <dbReference type="NCBI Taxonomy" id="683041"/>
    <lineage>
        <taxon>Bacteria</taxon>
        <taxon>Pseudomonadati</taxon>
        <taxon>Bacteroidota</taxon>
        <taxon>Cytophagia</taxon>
        <taxon>Cytophagales</taxon>
        <taxon>Spirosomataceae</taxon>
        <taxon>Larkinella</taxon>
    </lineage>
</organism>
<feature type="transmembrane region" description="Helical" evidence="9">
    <location>
        <begin position="61"/>
        <end position="80"/>
    </location>
</feature>
<dbReference type="PROSITE" id="PS01023">
    <property type="entry name" value="PTR2_2"/>
    <property type="match status" value="1"/>
</dbReference>
<evidence type="ECO:0000256" key="6">
    <source>
        <dbReference type="ARBA" id="ARBA00022989"/>
    </source>
</evidence>
<dbReference type="RefSeq" id="WP_379849114.1">
    <property type="nucleotide sequence ID" value="NZ_JBHSMA010000009.1"/>
</dbReference>
<feature type="transmembrane region" description="Helical" evidence="9">
    <location>
        <begin position="259"/>
        <end position="281"/>
    </location>
</feature>
<dbReference type="PANTHER" id="PTHR23517">
    <property type="entry name" value="RESISTANCE PROTEIN MDTM, PUTATIVE-RELATED-RELATED"/>
    <property type="match status" value="1"/>
</dbReference>
<dbReference type="InterPro" id="IPR050171">
    <property type="entry name" value="MFS_Transporters"/>
</dbReference>
<evidence type="ECO:0000256" key="8">
    <source>
        <dbReference type="RuleBase" id="RU003755"/>
    </source>
</evidence>
<dbReference type="PROSITE" id="PS50850">
    <property type="entry name" value="MFS"/>
    <property type="match status" value="1"/>
</dbReference>
<keyword evidence="5" id="KW-0571">Peptide transport</keyword>
<name>A0ABW0IHR4_9BACT</name>
<comment type="caution">
    <text evidence="11">The sequence shown here is derived from an EMBL/GenBank/DDBJ whole genome shotgun (WGS) entry which is preliminary data.</text>
</comment>
<keyword evidence="4 8" id="KW-0812">Transmembrane</keyword>
<evidence type="ECO:0000313" key="12">
    <source>
        <dbReference type="Proteomes" id="UP001596106"/>
    </source>
</evidence>
<dbReference type="Pfam" id="PF00854">
    <property type="entry name" value="PTR2"/>
    <property type="match status" value="1"/>
</dbReference>
<dbReference type="CDD" id="cd17346">
    <property type="entry name" value="MFS_DtpA_like"/>
    <property type="match status" value="1"/>
</dbReference>
<sequence>MQTIASPSAVSPSAKHPTGLYVLFFTEMWERFSYYGMRAILLLFLIDNVRGGMGLSESEGAAIYGLYTASAYLLSLPGGWIADNLLGQRKSIWYGGIVIMLGHILLAIPGSSTLFYLGLVTVAIGTGLLKPNISSIVGELYPEGGARRDAAFSIFYMGINMGSFLGITIVGYLGQKVGWHYGFGAAAVGMLLGLIIFRLFGQKYLSDFGNVPVKSASTSEGSSQNRSLFFVVGLIGILAVLQLTGVLDLTTAQGLAKGAGIIIALTAVGYFLFILLAGGLTLVEKKRVGVLFVFFLASAIFWAGFEQQGSSLQIFSDRYTDLNFFGWEMPSSWFQNFNPAFILLFSPVLASLWIFLGNRNQNPLPHLKFAVALLLLGLGYLVMVVASKVALTGQLTSPIFLTFTYLFHTLGELCLSPVGLSSFTKLAPKRYMSQLMGIWFVGTSLGNLIAGLFAGGFDEENVRQMPDMFMSVVYFSFGFAALMLLFYKPLKNWLGGVK</sequence>
<dbReference type="InterPro" id="IPR036259">
    <property type="entry name" value="MFS_trans_sf"/>
</dbReference>
<keyword evidence="6 9" id="KW-1133">Transmembrane helix</keyword>
<keyword evidence="12" id="KW-1185">Reference proteome</keyword>
<dbReference type="EMBL" id="JBHSMA010000009">
    <property type="protein sequence ID" value="MFC5412022.1"/>
    <property type="molecule type" value="Genomic_DNA"/>
</dbReference>
<evidence type="ECO:0000256" key="1">
    <source>
        <dbReference type="ARBA" id="ARBA00004651"/>
    </source>
</evidence>
<feature type="transmembrane region" description="Helical" evidence="9">
    <location>
        <begin position="179"/>
        <end position="200"/>
    </location>
</feature>
<feature type="transmembrane region" description="Helical" evidence="9">
    <location>
        <begin position="288"/>
        <end position="305"/>
    </location>
</feature>
<dbReference type="Gene3D" id="1.20.1250.20">
    <property type="entry name" value="MFS general substrate transporter like domains"/>
    <property type="match status" value="1"/>
</dbReference>
<proteinExistence type="inferred from homology"/>
<feature type="transmembrane region" description="Helical" evidence="9">
    <location>
        <begin position="403"/>
        <end position="423"/>
    </location>
</feature>
<feature type="domain" description="Major facilitator superfamily (MFS) profile" evidence="10">
    <location>
        <begin position="22"/>
        <end position="491"/>
    </location>
</feature>
<reference evidence="12" key="1">
    <citation type="journal article" date="2019" name="Int. J. Syst. Evol. Microbiol.">
        <title>The Global Catalogue of Microorganisms (GCM) 10K type strain sequencing project: providing services to taxonomists for standard genome sequencing and annotation.</title>
        <authorList>
            <consortium name="The Broad Institute Genomics Platform"/>
            <consortium name="The Broad Institute Genome Sequencing Center for Infectious Disease"/>
            <person name="Wu L."/>
            <person name="Ma J."/>
        </authorList>
    </citation>
    <scope>NUCLEOTIDE SEQUENCE [LARGE SCALE GENOMIC DNA]</scope>
    <source>
        <strain evidence="12">CCUG 55250</strain>
    </source>
</reference>
<feature type="transmembrane region" description="Helical" evidence="9">
    <location>
        <begin position="369"/>
        <end position="391"/>
    </location>
</feature>
<dbReference type="InterPro" id="IPR018456">
    <property type="entry name" value="PTR2_symporter_CS"/>
</dbReference>
<evidence type="ECO:0000313" key="11">
    <source>
        <dbReference type="EMBL" id="MFC5412022.1"/>
    </source>
</evidence>
<evidence type="ECO:0000259" key="10">
    <source>
        <dbReference type="PROSITE" id="PS50850"/>
    </source>
</evidence>
<dbReference type="NCBIfam" id="TIGR00924">
    <property type="entry name" value="yjdL_sub1_fam"/>
    <property type="match status" value="1"/>
</dbReference>
<dbReference type="InterPro" id="IPR000109">
    <property type="entry name" value="POT_fam"/>
</dbReference>
<dbReference type="SUPFAM" id="SSF103473">
    <property type="entry name" value="MFS general substrate transporter"/>
    <property type="match status" value="2"/>
</dbReference>
<dbReference type="PANTHER" id="PTHR23517:SF15">
    <property type="entry name" value="PROTON-DEPENDENT OLIGOPEPTIDE FAMILY TRANSPORT PROTEIN"/>
    <property type="match status" value="1"/>
</dbReference>
<feature type="transmembrane region" description="Helical" evidence="9">
    <location>
        <begin position="337"/>
        <end position="357"/>
    </location>
</feature>
<feature type="transmembrane region" description="Helical" evidence="9">
    <location>
        <begin position="92"/>
        <end position="108"/>
    </location>
</feature>
<keyword evidence="7 9" id="KW-0472">Membrane</keyword>
<comment type="similarity">
    <text evidence="8">Belongs to the major facilitator superfamily. Proton-dependent oligopeptide transporter (POT/PTR) (TC 2.A.17) family.</text>
</comment>
<feature type="transmembrane region" description="Helical" evidence="9">
    <location>
        <begin position="228"/>
        <end position="247"/>
    </location>
</feature>
<keyword evidence="5" id="KW-0653">Protein transport</keyword>
<feature type="transmembrane region" description="Helical" evidence="9">
    <location>
        <begin position="435"/>
        <end position="456"/>
    </location>
</feature>
<evidence type="ECO:0000256" key="4">
    <source>
        <dbReference type="ARBA" id="ARBA00022692"/>
    </source>
</evidence>
<comment type="subcellular location">
    <subcellularLocation>
        <location evidence="1">Cell membrane</location>
        <topology evidence="1">Multi-pass membrane protein</topology>
    </subcellularLocation>
    <subcellularLocation>
        <location evidence="8">Membrane</location>
        <topology evidence="8">Multi-pass membrane protein</topology>
    </subcellularLocation>
</comment>
<accession>A0ABW0IHR4</accession>
<gene>
    <name evidence="11" type="ORF">ACFPMF_22045</name>
</gene>
<keyword evidence="3" id="KW-1003">Cell membrane</keyword>